<dbReference type="PANTHER" id="PTHR21844">
    <property type="entry name" value="AKT1 SUBSTRATE 1 PROTEIN"/>
    <property type="match status" value="1"/>
</dbReference>
<dbReference type="STRING" id="409849.ENSPMGP00000008194"/>
<dbReference type="GO" id="GO:0048011">
    <property type="term" value="P:neurotrophin TRK receptor signaling pathway"/>
    <property type="evidence" value="ECO:0007669"/>
    <property type="project" value="InterPro"/>
</dbReference>
<feature type="compositionally biased region" description="Acidic residues" evidence="1">
    <location>
        <begin position="278"/>
        <end position="289"/>
    </location>
</feature>
<feature type="compositionally biased region" description="Acidic residues" evidence="1">
    <location>
        <begin position="237"/>
        <end position="251"/>
    </location>
</feature>
<evidence type="ECO:0000313" key="3">
    <source>
        <dbReference type="Ensembl" id="ENSPMGP00000008194.1"/>
    </source>
</evidence>
<sequence>MFNFLFCVCCRFHQHQCRLSPAPRLNISINPLCLFHIYFFFYLSYRPLHQQNSYHLPYHTKMASQQSDLDIPDNHRESWLALLSAAEAYSQKSGCDVAILTACKKFRSGEQTEKKRESAPYPRDCDFSYGVWGPGFLAESARRSVDDIGVLHSTTMLTAQRHTRQSAGGGAKIDLTSDPANRGVRTVISPNSRLYSQSYPSIYSGSTGAVQNGNTGDRDRSGTEAKERGRHRSGITDLEEECEEEEEEEEMDERRPFGSESAGVFSMDEDSLSRDCEPFFESDGEEESTDGSLSEEAPPPVRFMPVGQVASSRQQNSMALARSLPVSVPVWSCRGNRGGQGEGNSGERVGCADLDHIAASMKALLVPGATDGTEMFGALPRPRLNTGDFSLKH</sequence>
<dbReference type="Ensembl" id="ENSPMGT00000008721.1">
    <property type="protein sequence ID" value="ENSPMGP00000008194.1"/>
    <property type="gene ID" value="ENSPMGG00000006789.1"/>
</dbReference>
<dbReference type="InterPro" id="IPR026682">
    <property type="entry name" value="AKT1S1"/>
</dbReference>
<feature type="compositionally biased region" description="Basic and acidic residues" evidence="1">
    <location>
        <begin position="216"/>
        <end position="227"/>
    </location>
</feature>
<dbReference type="GO" id="GO:0005737">
    <property type="term" value="C:cytoplasm"/>
    <property type="evidence" value="ECO:0007669"/>
    <property type="project" value="TreeGrafter"/>
</dbReference>
<dbReference type="PANTHER" id="PTHR21844:SF2">
    <property type="entry name" value="PROLINE-RICH AKT1 SUBSTRATE 1"/>
    <property type="match status" value="1"/>
</dbReference>
<keyword evidence="4" id="KW-1185">Reference proteome</keyword>
<evidence type="ECO:0000256" key="1">
    <source>
        <dbReference type="SAM" id="MobiDB-lite"/>
    </source>
</evidence>
<reference evidence="3" key="2">
    <citation type="submission" date="2025-09" db="UniProtKB">
        <authorList>
            <consortium name="Ensembl"/>
        </authorList>
    </citation>
    <scope>IDENTIFICATION</scope>
</reference>
<reference evidence="3" key="1">
    <citation type="submission" date="2025-08" db="UniProtKB">
        <authorList>
            <consortium name="Ensembl"/>
        </authorList>
    </citation>
    <scope>IDENTIFICATION</scope>
</reference>
<evidence type="ECO:0000259" key="2">
    <source>
        <dbReference type="Pfam" id="PF22911"/>
    </source>
</evidence>
<proteinExistence type="predicted"/>
<dbReference type="AlphaFoldDB" id="A0A3B3ZUR9"/>
<feature type="compositionally biased region" description="Polar residues" evidence="1">
    <location>
        <begin position="188"/>
        <end position="215"/>
    </location>
</feature>
<protein>
    <recommendedName>
        <fullName evidence="2">Proline-rich AKT1 substrate 1 N-terminal domain-containing protein</fullName>
    </recommendedName>
</protein>
<feature type="domain" description="Proline-rich AKT1 substrate 1 N-terminal" evidence="2">
    <location>
        <begin position="75"/>
        <end position="156"/>
    </location>
</feature>
<dbReference type="GO" id="GO:0032007">
    <property type="term" value="P:negative regulation of TOR signaling"/>
    <property type="evidence" value="ECO:0007669"/>
    <property type="project" value="InterPro"/>
</dbReference>
<dbReference type="InterPro" id="IPR055192">
    <property type="entry name" value="PRAS_NT"/>
</dbReference>
<dbReference type="Pfam" id="PF22911">
    <property type="entry name" value="PRAS_NT"/>
    <property type="match status" value="1"/>
</dbReference>
<accession>A0A3B3ZUR9</accession>
<dbReference type="Pfam" id="PF15798">
    <property type="entry name" value="PRAS"/>
    <property type="match status" value="1"/>
</dbReference>
<feature type="region of interest" description="Disordered" evidence="1">
    <location>
        <begin position="161"/>
        <end position="300"/>
    </location>
</feature>
<organism evidence="3 4">
    <name type="scientific">Periophthalmus magnuspinnatus</name>
    <dbReference type="NCBI Taxonomy" id="409849"/>
    <lineage>
        <taxon>Eukaryota</taxon>
        <taxon>Metazoa</taxon>
        <taxon>Chordata</taxon>
        <taxon>Craniata</taxon>
        <taxon>Vertebrata</taxon>
        <taxon>Euteleostomi</taxon>
        <taxon>Actinopterygii</taxon>
        <taxon>Neopterygii</taxon>
        <taxon>Teleostei</taxon>
        <taxon>Neoteleostei</taxon>
        <taxon>Acanthomorphata</taxon>
        <taxon>Gobiaria</taxon>
        <taxon>Gobiiformes</taxon>
        <taxon>Gobioidei</taxon>
        <taxon>Gobiidae</taxon>
        <taxon>Oxudercinae</taxon>
        <taxon>Periophthalmus</taxon>
    </lineage>
</organism>
<dbReference type="Proteomes" id="UP000261520">
    <property type="component" value="Unplaced"/>
</dbReference>
<evidence type="ECO:0000313" key="4">
    <source>
        <dbReference type="Proteomes" id="UP000261520"/>
    </source>
</evidence>
<name>A0A3B3ZUR9_9GOBI</name>